<keyword evidence="1 4" id="KW-0489">Methyltransferase</keyword>
<keyword evidence="3" id="KW-0949">S-adenosyl-L-methionine</keyword>
<proteinExistence type="predicted"/>
<dbReference type="InterPro" id="IPR008854">
    <property type="entry name" value="TPMT"/>
</dbReference>
<evidence type="ECO:0000313" key="4">
    <source>
        <dbReference type="EMBL" id="ANV79193.1"/>
    </source>
</evidence>
<reference evidence="4" key="2">
    <citation type="journal article" date="2015" name="ISME J.">
        <title>A new class of marine Euryarchaeota group II from the Mediterranean deep chlorophyll maximum.</title>
        <authorList>
            <person name="Martin-Cuadrado A.B."/>
            <person name="Garcia-Heredia I."/>
            <person name="Molto A.G."/>
            <person name="Lopez-Ubeda R."/>
            <person name="Kimes N."/>
            <person name="Lopez-Garcia P."/>
            <person name="Moreira D."/>
            <person name="Rodriguez-Valera F."/>
        </authorList>
    </citation>
    <scope>NUCLEOTIDE SEQUENCE</scope>
</reference>
<dbReference type="AlphaFoldDB" id="A0A1B1TAA6"/>
<dbReference type="GO" id="GO:0032259">
    <property type="term" value="P:methylation"/>
    <property type="evidence" value="ECO:0007669"/>
    <property type="project" value="UniProtKB-KW"/>
</dbReference>
<dbReference type="PANTHER" id="PTHR43464:SF19">
    <property type="entry name" value="UBIQUINONE BIOSYNTHESIS O-METHYLTRANSFERASE, MITOCHONDRIAL"/>
    <property type="match status" value="1"/>
</dbReference>
<sequence length="216" mass="24600">MDEVRQNTLRIKDGVKADSLDWFEELYASANGDEYWIPWSNGEPHHFLTEWASKIKSRGRALVVGCGLGEDAAYLSRKGWNVTAFDISPSAIQWAKKIYSSENIDWQVADLLSLPEEWIGLFDLVVEVHILQAIPESIRILAAPNMAPLLAPSGQLVCIGRLNEKEEEYEGPPWPLSRNFIDSIGVDMKNVDFIKKQLPNDDPDVIRYRSVWERET</sequence>
<dbReference type="PROSITE" id="PS51585">
    <property type="entry name" value="SAM_MT_TPMT"/>
    <property type="match status" value="1"/>
</dbReference>
<dbReference type="CDD" id="cd02440">
    <property type="entry name" value="AdoMet_MTases"/>
    <property type="match status" value="1"/>
</dbReference>
<accession>A0A1B1TAA6</accession>
<reference evidence="4" key="1">
    <citation type="submission" date="2014-11" db="EMBL/GenBank/DDBJ databases">
        <authorList>
            <person name="Zhu J."/>
            <person name="Qi W."/>
            <person name="Song R."/>
        </authorList>
    </citation>
    <scope>NUCLEOTIDE SEQUENCE</scope>
</reference>
<dbReference type="PANTHER" id="PTHR43464">
    <property type="entry name" value="METHYLTRANSFERASE"/>
    <property type="match status" value="1"/>
</dbReference>
<dbReference type="EMBL" id="KP211814">
    <property type="protein sequence ID" value="ANV79193.1"/>
    <property type="molecule type" value="Genomic_DNA"/>
</dbReference>
<dbReference type="InterPro" id="IPR029063">
    <property type="entry name" value="SAM-dependent_MTases_sf"/>
</dbReference>
<dbReference type="Pfam" id="PF05724">
    <property type="entry name" value="TPMT"/>
    <property type="match status" value="1"/>
</dbReference>
<protein>
    <submittedName>
        <fullName evidence="4">Methyltransferase type 12</fullName>
    </submittedName>
</protein>
<name>A0A1B1TAA6_9ARCH</name>
<dbReference type="Gene3D" id="3.40.50.150">
    <property type="entry name" value="Vaccinia Virus protein VP39"/>
    <property type="match status" value="1"/>
</dbReference>
<organism evidence="4">
    <name type="scientific">uncultured Poseidoniia archaeon</name>
    <dbReference type="NCBI Taxonomy" id="1697135"/>
    <lineage>
        <taxon>Archaea</taxon>
        <taxon>Methanobacteriati</taxon>
        <taxon>Thermoplasmatota</taxon>
        <taxon>Candidatus Poseidoniia</taxon>
        <taxon>environmental samples</taxon>
    </lineage>
</organism>
<dbReference type="SUPFAM" id="SSF53335">
    <property type="entry name" value="S-adenosyl-L-methionine-dependent methyltransferases"/>
    <property type="match status" value="1"/>
</dbReference>
<evidence type="ECO:0000256" key="2">
    <source>
        <dbReference type="ARBA" id="ARBA00022679"/>
    </source>
</evidence>
<evidence type="ECO:0000256" key="3">
    <source>
        <dbReference type="ARBA" id="ARBA00022691"/>
    </source>
</evidence>
<keyword evidence="2 4" id="KW-0808">Transferase</keyword>
<dbReference type="GO" id="GO:0008757">
    <property type="term" value="F:S-adenosylmethionine-dependent methyltransferase activity"/>
    <property type="evidence" value="ECO:0007669"/>
    <property type="project" value="InterPro"/>
</dbReference>
<evidence type="ECO:0000256" key="1">
    <source>
        <dbReference type="ARBA" id="ARBA00022603"/>
    </source>
</evidence>